<evidence type="ECO:0000256" key="2">
    <source>
        <dbReference type="ARBA" id="ARBA00010145"/>
    </source>
</evidence>
<feature type="transmembrane region" description="Helical" evidence="8">
    <location>
        <begin position="189"/>
        <end position="209"/>
    </location>
</feature>
<keyword evidence="7 8" id="KW-0472">Membrane</keyword>
<feature type="transmembrane region" description="Helical" evidence="8">
    <location>
        <begin position="250"/>
        <end position="270"/>
    </location>
</feature>
<evidence type="ECO:0000256" key="6">
    <source>
        <dbReference type="ARBA" id="ARBA00022989"/>
    </source>
</evidence>
<proteinExistence type="inferred from homology"/>
<feature type="transmembrane region" description="Helical" evidence="8">
    <location>
        <begin position="96"/>
        <end position="119"/>
    </location>
</feature>
<feature type="transmembrane region" description="Helical" evidence="8">
    <location>
        <begin position="6"/>
        <end position="22"/>
    </location>
</feature>
<keyword evidence="4" id="KW-1003">Cell membrane</keyword>
<dbReference type="EMBL" id="VUOA01000046">
    <property type="protein sequence ID" value="KAA2234651.1"/>
    <property type="molecule type" value="Genomic_DNA"/>
</dbReference>
<dbReference type="Pfam" id="PF03547">
    <property type="entry name" value="Mem_trans"/>
    <property type="match status" value="2"/>
</dbReference>
<name>A0A5B2V6S3_9HYPH</name>
<keyword evidence="3" id="KW-0813">Transport</keyword>
<dbReference type="AlphaFoldDB" id="A0A5B2V6S3"/>
<protein>
    <submittedName>
        <fullName evidence="9">AEC family transporter</fullName>
    </submittedName>
</protein>
<dbReference type="InterPro" id="IPR004776">
    <property type="entry name" value="Mem_transp_PIN-like"/>
</dbReference>
<dbReference type="GO" id="GO:0055085">
    <property type="term" value="P:transmembrane transport"/>
    <property type="evidence" value="ECO:0007669"/>
    <property type="project" value="InterPro"/>
</dbReference>
<sequence>MWESVGVILPAFGLIAIGFVAVRTRLVSERAGEGLSEFVYTLAVPCLIFRTLARAEVPAVQPWGYWIAYFAGVAVVWALAMLVAGRLFGLAPAERVLAGFSAGQSNTVLVGVPIILRAYGEEGAVPLFLLIAVHLPIMVAAASLLIEGRDASLIGIVRRLLVNPIIVAILLGSAARPLGAFIPEPAWRIAELIGSAAVPCALFAMGAALHRYGLTAGLPLPTIVSGLKLVLHPLIVYWLATRVFTMPPAWTGVAVLFAACPTGVNAYLLAERYRQGVALTSSAVSLSTMLAMGTIFVWLQVLGK</sequence>
<dbReference type="InterPro" id="IPR038770">
    <property type="entry name" value="Na+/solute_symporter_sf"/>
</dbReference>
<comment type="caution">
    <text evidence="9">The sequence shown here is derived from an EMBL/GenBank/DDBJ whole genome shotgun (WGS) entry which is preliminary data.</text>
</comment>
<evidence type="ECO:0000256" key="1">
    <source>
        <dbReference type="ARBA" id="ARBA00004651"/>
    </source>
</evidence>
<dbReference type="GO" id="GO:0005886">
    <property type="term" value="C:plasma membrane"/>
    <property type="evidence" value="ECO:0007669"/>
    <property type="project" value="UniProtKB-SubCell"/>
</dbReference>
<reference evidence="9 10" key="1">
    <citation type="submission" date="2019-09" db="EMBL/GenBank/DDBJ databases">
        <title>Salinarimonas rosea gen. nov., sp. nov., a new member of the a-2 subgroup of the Proteobacteria.</title>
        <authorList>
            <person name="Liu J."/>
        </authorList>
    </citation>
    <scope>NUCLEOTIDE SEQUENCE [LARGE SCALE GENOMIC DNA]</scope>
    <source>
        <strain evidence="9 10">BN140002</strain>
    </source>
</reference>
<accession>A0A5B2V6S3</accession>
<feature type="transmembrane region" description="Helical" evidence="8">
    <location>
        <begin position="216"/>
        <end position="238"/>
    </location>
</feature>
<organism evidence="9 10">
    <name type="scientific">Salinarimonas soli</name>
    <dbReference type="NCBI Taxonomy" id="1638099"/>
    <lineage>
        <taxon>Bacteria</taxon>
        <taxon>Pseudomonadati</taxon>
        <taxon>Pseudomonadota</taxon>
        <taxon>Alphaproteobacteria</taxon>
        <taxon>Hyphomicrobiales</taxon>
        <taxon>Salinarimonadaceae</taxon>
        <taxon>Salinarimonas</taxon>
    </lineage>
</organism>
<evidence type="ECO:0000256" key="5">
    <source>
        <dbReference type="ARBA" id="ARBA00022692"/>
    </source>
</evidence>
<evidence type="ECO:0000256" key="4">
    <source>
        <dbReference type="ARBA" id="ARBA00022475"/>
    </source>
</evidence>
<feature type="transmembrane region" description="Helical" evidence="8">
    <location>
        <begin position="125"/>
        <end position="148"/>
    </location>
</feature>
<dbReference type="PANTHER" id="PTHR36838:SF3">
    <property type="entry name" value="TRANSPORTER AUXIN EFFLUX CARRIER EC FAMILY"/>
    <property type="match status" value="1"/>
</dbReference>
<keyword evidence="5 8" id="KW-0812">Transmembrane</keyword>
<keyword evidence="10" id="KW-1185">Reference proteome</keyword>
<keyword evidence="6 8" id="KW-1133">Transmembrane helix</keyword>
<evidence type="ECO:0000256" key="3">
    <source>
        <dbReference type="ARBA" id="ARBA00022448"/>
    </source>
</evidence>
<feature type="transmembrane region" description="Helical" evidence="8">
    <location>
        <begin position="34"/>
        <end position="53"/>
    </location>
</feature>
<dbReference type="OrthoDB" id="9810457at2"/>
<evidence type="ECO:0000313" key="9">
    <source>
        <dbReference type="EMBL" id="KAA2234651.1"/>
    </source>
</evidence>
<feature type="transmembrane region" description="Helical" evidence="8">
    <location>
        <begin position="277"/>
        <end position="299"/>
    </location>
</feature>
<dbReference type="Proteomes" id="UP000323142">
    <property type="component" value="Unassembled WGS sequence"/>
</dbReference>
<evidence type="ECO:0000256" key="7">
    <source>
        <dbReference type="ARBA" id="ARBA00023136"/>
    </source>
</evidence>
<evidence type="ECO:0000256" key="8">
    <source>
        <dbReference type="SAM" id="Phobius"/>
    </source>
</evidence>
<feature type="transmembrane region" description="Helical" evidence="8">
    <location>
        <begin position="65"/>
        <end position="84"/>
    </location>
</feature>
<gene>
    <name evidence="9" type="ORF">F0L46_23510</name>
</gene>
<dbReference type="PANTHER" id="PTHR36838">
    <property type="entry name" value="AUXIN EFFLUX CARRIER FAMILY PROTEIN"/>
    <property type="match status" value="1"/>
</dbReference>
<comment type="similarity">
    <text evidence="2">Belongs to the auxin efflux carrier (TC 2.A.69) family.</text>
</comment>
<reference evidence="9 10" key="2">
    <citation type="submission" date="2019-09" db="EMBL/GenBank/DDBJ databases">
        <authorList>
            <person name="Jin C."/>
        </authorList>
    </citation>
    <scope>NUCLEOTIDE SEQUENCE [LARGE SCALE GENOMIC DNA]</scope>
    <source>
        <strain evidence="9 10">BN140002</strain>
    </source>
</reference>
<evidence type="ECO:0000313" key="10">
    <source>
        <dbReference type="Proteomes" id="UP000323142"/>
    </source>
</evidence>
<dbReference type="RefSeq" id="WP_149822057.1">
    <property type="nucleotide sequence ID" value="NZ_VUOA01000046.1"/>
</dbReference>
<comment type="subcellular location">
    <subcellularLocation>
        <location evidence="1">Cell membrane</location>
        <topology evidence="1">Multi-pass membrane protein</topology>
    </subcellularLocation>
</comment>
<dbReference type="Gene3D" id="1.20.1530.20">
    <property type="match status" value="2"/>
</dbReference>
<feature type="transmembrane region" description="Helical" evidence="8">
    <location>
        <begin position="160"/>
        <end position="183"/>
    </location>
</feature>